<dbReference type="InterPro" id="IPR036390">
    <property type="entry name" value="WH_DNA-bd_sf"/>
</dbReference>
<dbReference type="PRINTS" id="PR00598">
    <property type="entry name" value="HTHMARR"/>
</dbReference>
<dbReference type="PROSITE" id="PS50995">
    <property type="entry name" value="HTH_MARR_2"/>
    <property type="match status" value="1"/>
</dbReference>
<evidence type="ECO:0000313" key="6">
    <source>
        <dbReference type="Proteomes" id="UP000298324"/>
    </source>
</evidence>
<dbReference type="RefSeq" id="WP_190259310.1">
    <property type="nucleotide sequence ID" value="NZ_QFGA01000003.1"/>
</dbReference>
<evidence type="ECO:0000256" key="1">
    <source>
        <dbReference type="ARBA" id="ARBA00023015"/>
    </source>
</evidence>
<sequence length="145" mass="16666">METVSKKVEVARLFFEVNKTIKHSMRRRLEDIGITLPQSLVIGALIKFGEMKITELSRKINLSNSTISGIIDRLEKQQLVIRTRSEEDRRIVYVKVTPKFGEIHNGFHKIIEKNFEDLLSAGTPEEIAKIIEGLDVLKKILNDKH</sequence>
<evidence type="ECO:0000313" key="5">
    <source>
        <dbReference type="EMBL" id="TEB05050.1"/>
    </source>
</evidence>
<dbReference type="InterPro" id="IPR000835">
    <property type="entry name" value="HTH_MarR-typ"/>
</dbReference>
<proteinExistence type="predicted"/>
<dbReference type="CDD" id="cd00090">
    <property type="entry name" value="HTH_ARSR"/>
    <property type="match status" value="1"/>
</dbReference>
<dbReference type="Pfam" id="PF01047">
    <property type="entry name" value="MarR"/>
    <property type="match status" value="1"/>
</dbReference>
<keyword evidence="3" id="KW-0804">Transcription</keyword>
<dbReference type="SMART" id="SM00347">
    <property type="entry name" value="HTH_MARR"/>
    <property type="match status" value="1"/>
</dbReference>
<keyword evidence="2" id="KW-0238">DNA-binding</keyword>
<dbReference type="PANTHER" id="PTHR42756:SF1">
    <property type="entry name" value="TRANSCRIPTIONAL REPRESSOR OF EMRAB OPERON"/>
    <property type="match status" value="1"/>
</dbReference>
<comment type="caution">
    <text evidence="5">The sequence shown here is derived from an EMBL/GenBank/DDBJ whole genome shotgun (WGS) entry which is preliminary data.</text>
</comment>
<dbReference type="EMBL" id="QFGA01000003">
    <property type="protein sequence ID" value="TEB05050.1"/>
    <property type="molecule type" value="Genomic_DNA"/>
</dbReference>
<protein>
    <submittedName>
        <fullName evidence="5">Putative HTH-type transcriptional regulator YusO</fullName>
    </submittedName>
</protein>
<keyword evidence="6" id="KW-1185">Reference proteome</keyword>
<evidence type="ECO:0000259" key="4">
    <source>
        <dbReference type="PROSITE" id="PS50995"/>
    </source>
</evidence>
<gene>
    <name evidence="5" type="primary">yusO_1</name>
    <name evidence="5" type="ORF">Psch_03813</name>
</gene>
<dbReference type="InterPro" id="IPR011991">
    <property type="entry name" value="ArsR-like_HTH"/>
</dbReference>
<dbReference type="GO" id="GO:0003677">
    <property type="term" value="F:DNA binding"/>
    <property type="evidence" value="ECO:0007669"/>
    <property type="project" value="UniProtKB-KW"/>
</dbReference>
<feature type="domain" description="HTH marR-type" evidence="4">
    <location>
        <begin position="7"/>
        <end position="139"/>
    </location>
</feature>
<reference evidence="5 6" key="1">
    <citation type="journal article" date="2018" name="Environ. Microbiol.">
        <title>Novel energy conservation strategies and behaviour of Pelotomaculum schinkii driving syntrophic propionate catabolism.</title>
        <authorList>
            <person name="Hidalgo-Ahumada C.A.P."/>
            <person name="Nobu M.K."/>
            <person name="Narihiro T."/>
            <person name="Tamaki H."/>
            <person name="Liu W.T."/>
            <person name="Kamagata Y."/>
            <person name="Stams A.J.M."/>
            <person name="Imachi H."/>
            <person name="Sousa D.Z."/>
        </authorList>
    </citation>
    <scope>NUCLEOTIDE SEQUENCE [LARGE SCALE GENOMIC DNA]</scope>
    <source>
        <strain evidence="5 6">HH</strain>
    </source>
</reference>
<name>A0A4Y7R8T1_9FIRM</name>
<dbReference type="GO" id="GO:0003700">
    <property type="term" value="F:DNA-binding transcription factor activity"/>
    <property type="evidence" value="ECO:0007669"/>
    <property type="project" value="InterPro"/>
</dbReference>
<evidence type="ECO:0000256" key="2">
    <source>
        <dbReference type="ARBA" id="ARBA00023125"/>
    </source>
</evidence>
<dbReference type="Gene3D" id="1.10.10.10">
    <property type="entry name" value="Winged helix-like DNA-binding domain superfamily/Winged helix DNA-binding domain"/>
    <property type="match status" value="1"/>
</dbReference>
<keyword evidence="1" id="KW-0805">Transcription regulation</keyword>
<dbReference type="Proteomes" id="UP000298324">
    <property type="component" value="Unassembled WGS sequence"/>
</dbReference>
<dbReference type="AlphaFoldDB" id="A0A4Y7R8T1"/>
<accession>A0A4Y7R8T1</accession>
<dbReference type="SUPFAM" id="SSF46785">
    <property type="entry name" value="Winged helix' DNA-binding domain"/>
    <property type="match status" value="1"/>
</dbReference>
<evidence type="ECO:0000256" key="3">
    <source>
        <dbReference type="ARBA" id="ARBA00023163"/>
    </source>
</evidence>
<organism evidence="5 6">
    <name type="scientific">Pelotomaculum schinkii</name>
    <dbReference type="NCBI Taxonomy" id="78350"/>
    <lineage>
        <taxon>Bacteria</taxon>
        <taxon>Bacillati</taxon>
        <taxon>Bacillota</taxon>
        <taxon>Clostridia</taxon>
        <taxon>Eubacteriales</taxon>
        <taxon>Desulfotomaculaceae</taxon>
        <taxon>Pelotomaculum</taxon>
    </lineage>
</organism>
<dbReference type="PANTHER" id="PTHR42756">
    <property type="entry name" value="TRANSCRIPTIONAL REGULATOR, MARR"/>
    <property type="match status" value="1"/>
</dbReference>
<dbReference type="InterPro" id="IPR036388">
    <property type="entry name" value="WH-like_DNA-bd_sf"/>
</dbReference>